<evidence type="ECO:0000313" key="14">
    <source>
        <dbReference type="EMBL" id="KTQ86034.1"/>
    </source>
</evidence>
<feature type="transmembrane region" description="Helical" evidence="13">
    <location>
        <begin position="85"/>
        <end position="108"/>
    </location>
</feature>
<dbReference type="EMBL" id="LDPZ01000051">
    <property type="protein sequence ID" value="KTQ86034.1"/>
    <property type="molecule type" value="Genomic_DNA"/>
</dbReference>
<proteinExistence type="inferred from homology"/>
<dbReference type="STRING" id="401562.NS365_06430"/>
<dbReference type="GO" id="GO:0017004">
    <property type="term" value="P:cytochrome complex assembly"/>
    <property type="evidence" value="ECO:0007669"/>
    <property type="project" value="UniProtKB-KW"/>
</dbReference>
<evidence type="ECO:0000256" key="1">
    <source>
        <dbReference type="ARBA" id="ARBA00002442"/>
    </source>
</evidence>
<dbReference type="AlphaFoldDB" id="A0A175R4M0"/>
<feature type="transmembrane region" description="Helical" evidence="13">
    <location>
        <begin position="43"/>
        <end position="64"/>
    </location>
</feature>
<comment type="caution">
    <text evidence="14">The sequence shown here is derived from an EMBL/GenBank/DDBJ whole genome shotgun (WGS) entry which is preliminary data.</text>
</comment>
<sequence length="219" mass="22073">MLALFRRDLALLLSGSGGGAPGVVFFLAVVAVIPFGVGPDLQLLSRIGPAFLWIGALLSTLLSLDRLFQADRDDGTLDLLLTGPLPLPLVVLAKCAALWVASCLPLVLAAPLLGLLLALEPLALGASALTLLVGTPALVLIGAVGAAVAAGLPRGGVLVSVLTLPLAIPILIFGVAATSGAVNDLAPFRAPFLILLALTLLYGVLGPFAAALALRQSSD</sequence>
<evidence type="ECO:0000256" key="3">
    <source>
        <dbReference type="ARBA" id="ARBA00010544"/>
    </source>
</evidence>
<dbReference type="InterPro" id="IPR026031">
    <property type="entry name" value="Cyt_c_CcmB_bac"/>
</dbReference>
<dbReference type="EMBL" id="LDQA01000015">
    <property type="protein sequence ID" value="KTR06752.1"/>
    <property type="molecule type" value="Genomic_DNA"/>
</dbReference>
<dbReference type="GO" id="GO:0015232">
    <property type="term" value="F:heme transmembrane transporter activity"/>
    <property type="evidence" value="ECO:0007669"/>
    <property type="project" value="InterPro"/>
</dbReference>
<reference evidence="16 17" key="1">
    <citation type="journal article" date="2016" name="Front. Microbiol.">
        <title>Genomic Resource of Rice Seed Associated Bacteria.</title>
        <authorList>
            <person name="Midha S."/>
            <person name="Bansal K."/>
            <person name="Sharma S."/>
            <person name="Kumar N."/>
            <person name="Patil P.P."/>
            <person name="Chaudhry V."/>
            <person name="Patil P.B."/>
        </authorList>
    </citation>
    <scope>NUCLEOTIDE SEQUENCE [LARGE SCALE GENOMIC DNA]</scope>
    <source>
        <strain evidence="14 16">NS226</strain>
        <strain evidence="15 17">NS365</strain>
    </source>
</reference>
<evidence type="ECO:0000256" key="8">
    <source>
        <dbReference type="ARBA" id="ARBA00022692"/>
    </source>
</evidence>
<dbReference type="Proteomes" id="UP000078529">
    <property type="component" value="Unassembled WGS sequence"/>
</dbReference>
<evidence type="ECO:0000256" key="11">
    <source>
        <dbReference type="ARBA" id="ARBA00023136"/>
    </source>
</evidence>
<keyword evidence="9 12" id="KW-0201">Cytochrome c-type biogenesis</keyword>
<evidence type="ECO:0000313" key="16">
    <source>
        <dbReference type="Proteomes" id="UP000078272"/>
    </source>
</evidence>
<evidence type="ECO:0000256" key="5">
    <source>
        <dbReference type="ARBA" id="ARBA00022448"/>
    </source>
</evidence>
<evidence type="ECO:0000256" key="7">
    <source>
        <dbReference type="ARBA" id="ARBA00022519"/>
    </source>
</evidence>
<feature type="transmembrane region" description="Helical" evidence="13">
    <location>
        <begin position="12"/>
        <end position="37"/>
    </location>
</feature>
<feature type="transmembrane region" description="Helical" evidence="13">
    <location>
        <begin position="128"/>
        <end position="150"/>
    </location>
</feature>
<keyword evidence="10 13" id="KW-1133">Transmembrane helix</keyword>
<keyword evidence="11 12" id="KW-0472">Membrane</keyword>
<dbReference type="RefSeq" id="WP_058599444.1">
    <property type="nucleotide sequence ID" value="NZ_LDPZ01000051.1"/>
</dbReference>
<keyword evidence="17" id="KW-1185">Reference proteome</keyword>
<dbReference type="NCBIfam" id="TIGR01190">
    <property type="entry name" value="ccmB"/>
    <property type="match status" value="1"/>
</dbReference>
<evidence type="ECO:0000313" key="17">
    <source>
        <dbReference type="Proteomes" id="UP000078529"/>
    </source>
</evidence>
<dbReference type="Pfam" id="PF03379">
    <property type="entry name" value="CcmB"/>
    <property type="match status" value="1"/>
</dbReference>
<keyword evidence="8 13" id="KW-0812">Transmembrane</keyword>
<evidence type="ECO:0000256" key="6">
    <source>
        <dbReference type="ARBA" id="ARBA00022475"/>
    </source>
</evidence>
<evidence type="ECO:0000256" key="9">
    <source>
        <dbReference type="ARBA" id="ARBA00022748"/>
    </source>
</evidence>
<dbReference type="PANTHER" id="PTHR30070:SF1">
    <property type="entry name" value="CYTOCHROME C BIOGENESIS B-RELATED"/>
    <property type="match status" value="1"/>
</dbReference>
<organism evidence="14 16">
    <name type="scientific">Aureimonas ureilytica</name>
    <dbReference type="NCBI Taxonomy" id="401562"/>
    <lineage>
        <taxon>Bacteria</taxon>
        <taxon>Pseudomonadati</taxon>
        <taxon>Pseudomonadota</taxon>
        <taxon>Alphaproteobacteria</taxon>
        <taxon>Hyphomicrobiales</taxon>
        <taxon>Aurantimonadaceae</taxon>
        <taxon>Aureimonas</taxon>
    </lineage>
</organism>
<evidence type="ECO:0000313" key="15">
    <source>
        <dbReference type="EMBL" id="KTR06752.1"/>
    </source>
</evidence>
<dbReference type="Proteomes" id="UP000078272">
    <property type="component" value="Unassembled WGS sequence"/>
</dbReference>
<keyword evidence="5 12" id="KW-0813">Transport</keyword>
<dbReference type="OrthoDB" id="9812915at2"/>
<comment type="subcellular location">
    <subcellularLocation>
        <location evidence="2">Cell inner membrane</location>
        <topology evidence="2">Multi-pass membrane protein</topology>
    </subcellularLocation>
</comment>
<keyword evidence="7 12" id="KW-0997">Cell inner membrane</keyword>
<dbReference type="PANTHER" id="PTHR30070">
    <property type="entry name" value="HEME EXPORTER PROTEIN B"/>
    <property type="match status" value="1"/>
</dbReference>
<evidence type="ECO:0000256" key="10">
    <source>
        <dbReference type="ARBA" id="ARBA00022989"/>
    </source>
</evidence>
<gene>
    <name evidence="14" type="ORF">NS226_18270</name>
    <name evidence="15" type="ORF">NS365_06430</name>
</gene>
<comment type="similarity">
    <text evidence="3 12">Belongs to the CcmB/CycW/HelB family.</text>
</comment>
<evidence type="ECO:0000256" key="12">
    <source>
        <dbReference type="PIRNR" id="PIRNR002764"/>
    </source>
</evidence>
<evidence type="ECO:0000256" key="2">
    <source>
        <dbReference type="ARBA" id="ARBA00004429"/>
    </source>
</evidence>
<dbReference type="eggNOG" id="COG2386">
    <property type="taxonomic scope" value="Bacteria"/>
</dbReference>
<dbReference type="PATRIC" id="fig|401562.3.peg.3749"/>
<dbReference type="PIRSF" id="PIRSF002764">
    <property type="entry name" value="CcmB"/>
    <property type="match status" value="1"/>
</dbReference>
<accession>A0A175R4M0</accession>
<dbReference type="GO" id="GO:0005886">
    <property type="term" value="C:plasma membrane"/>
    <property type="evidence" value="ECO:0007669"/>
    <property type="project" value="UniProtKB-SubCell"/>
</dbReference>
<name>A0A175R4M0_9HYPH</name>
<keyword evidence="6 12" id="KW-1003">Cell membrane</keyword>
<feature type="transmembrane region" description="Helical" evidence="13">
    <location>
        <begin position="190"/>
        <end position="214"/>
    </location>
</feature>
<dbReference type="InterPro" id="IPR003544">
    <property type="entry name" value="Cyt_c_biogenesis_CcmB"/>
</dbReference>
<protein>
    <recommendedName>
        <fullName evidence="4 12">Heme exporter protein B</fullName>
    </recommendedName>
</protein>
<dbReference type="PRINTS" id="PR01414">
    <property type="entry name" value="CCMBBIOGNSIS"/>
</dbReference>
<comment type="function">
    <text evidence="1 12">Required for the export of heme to the periplasm for the biogenesis of c-type cytochromes.</text>
</comment>
<dbReference type="GO" id="GO:1903607">
    <property type="term" value="P:cytochrome c biosynthetic process"/>
    <property type="evidence" value="ECO:0007669"/>
    <property type="project" value="TreeGrafter"/>
</dbReference>
<evidence type="ECO:0000256" key="4">
    <source>
        <dbReference type="ARBA" id="ARBA00016452"/>
    </source>
</evidence>
<evidence type="ECO:0000256" key="13">
    <source>
        <dbReference type="SAM" id="Phobius"/>
    </source>
</evidence>
<feature type="transmembrane region" description="Helical" evidence="13">
    <location>
        <begin position="157"/>
        <end position="178"/>
    </location>
</feature>